<accession>A0A1G8HZ36</accession>
<dbReference type="AlphaFoldDB" id="A0A1G8HZ36"/>
<name>A0A1G8HZ36_9RHOB</name>
<feature type="transmembrane region" description="Helical" evidence="6">
    <location>
        <begin position="213"/>
        <end position="234"/>
    </location>
</feature>
<evidence type="ECO:0000256" key="6">
    <source>
        <dbReference type="SAM" id="Phobius"/>
    </source>
</evidence>
<keyword evidence="7" id="KW-0732">Signal</keyword>
<evidence type="ECO:0000256" key="1">
    <source>
        <dbReference type="ARBA" id="ARBA00004141"/>
    </source>
</evidence>
<evidence type="ECO:0000256" key="5">
    <source>
        <dbReference type="ARBA" id="ARBA00023136"/>
    </source>
</evidence>
<feature type="domain" description="EamA" evidence="8">
    <location>
        <begin position="156"/>
        <end position="284"/>
    </location>
</feature>
<feature type="transmembrane region" description="Helical" evidence="6">
    <location>
        <begin position="185"/>
        <end position="207"/>
    </location>
</feature>
<dbReference type="PANTHER" id="PTHR22911:SF6">
    <property type="entry name" value="SOLUTE CARRIER FAMILY 35 MEMBER G1"/>
    <property type="match status" value="1"/>
</dbReference>
<evidence type="ECO:0000259" key="8">
    <source>
        <dbReference type="Pfam" id="PF00892"/>
    </source>
</evidence>
<sequence>MIPPAPNTALAALLTLAASSLVAGTTLLAKAVGTGALGPALHPLQVSQGRFLFAFLAFATAAAVLRPRLHRPAWGTHTLRVVFGWGGVSFMFAAAAFIPLADATAISFLNPVVALLLAALILREKVGPVRLSAAALALAGAMILLRPTPEAFRPEALLALGAALMLGCETIVIKRLSGREPAFQILLVNNVIGVVLASLAAAFVWQAPTPAQWAALAGIGGLMALAQTCFITAIARADASFVAPFWYATLVFAALYDLALFGVIPDAVSAAGAVIIVAGAALLAWREARLRPSAASRSGTAPKP</sequence>
<organism evidence="9 10">
    <name type="scientific">Salipiger marinus</name>
    <dbReference type="NCBI Taxonomy" id="555512"/>
    <lineage>
        <taxon>Bacteria</taxon>
        <taxon>Pseudomonadati</taxon>
        <taxon>Pseudomonadota</taxon>
        <taxon>Alphaproteobacteria</taxon>
        <taxon>Rhodobacterales</taxon>
        <taxon>Roseobacteraceae</taxon>
        <taxon>Salipiger</taxon>
    </lineage>
</organism>
<feature type="chain" id="PRO_5011678416" evidence="7">
    <location>
        <begin position="24"/>
        <end position="304"/>
    </location>
</feature>
<feature type="signal peptide" evidence="7">
    <location>
        <begin position="1"/>
        <end position="23"/>
    </location>
</feature>
<dbReference type="InterPro" id="IPR000620">
    <property type="entry name" value="EamA_dom"/>
</dbReference>
<feature type="transmembrane region" description="Helical" evidence="6">
    <location>
        <begin position="129"/>
        <end position="145"/>
    </location>
</feature>
<dbReference type="EMBL" id="FNEJ01000001">
    <property type="protein sequence ID" value="SDI11771.1"/>
    <property type="molecule type" value="Genomic_DNA"/>
</dbReference>
<reference evidence="9 10" key="1">
    <citation type="submission" date="2016-10" db="EMBL/GenBank/DDBJ databases">
        <authorList>
            <person name="de Groot N.N."/>
        </authorList>
    </citation>
    <scope>NUCLEOTIDE SEQUENCE [LARGE SCALE GENOMIC DNA]</scope>
    <source>
        <strain evidence="9 10">DSM 26424</strain>
    </source>
</reference>
<evidence type="ECO:0000313" key="10">
    <source>
        <dbReference type="Proteomes" id="UP000199093"/>
    </source>
</evidence>
<dbReference type="Pfam" id="PF00892">
    <property type="entry name" value="EamA"/>
    <property type="match status" value="2"/>
</dbReference>
<evidence type="ECO:0000256" key="3">
    <source>
        <dbReference type="ARBA" id="ARBA00022692"/>
    </source>
</evidence>
<dbReference type="PANTHER" id="PTHR22911">
    <property type="entry name" value="ACYL-MALONYL CONDENSING ENZYME-RELATED"/>
    <property type="match status" value="1"/>
</dbReference>
<keyword evidence="5 6" id="KW-0472">Membrane</keyword>
<dbReference type="STRING" id="555512.SAMN04487993_1001120"/>
<dbReference type="RefSeq" id="WP_089842110.1">
    <property type="nucleotide sequence ID" value="NZ_FNEJ01000001.1"/>
</dbReference>
<evidence type="ECO:0000256" key="2">
    <source>
        <dbReference type="ARBA" id="ARBA00009853"/>
    </source>
</evidence>
<dbReference type="OrthoDB" id="9812899at2"/>
<dbReference type="GO" id="GO:0016020">
    <property type="term" value="C:membrane"/>
    <property type="evidence" value="ECO:0007669"/>
    <property type="project" value="UniProtKB-SubCell"/>
</dbReference>
<evidence type="ECO:0000313" key="9">
    <source>
        <dbReference type="EMBL" id="SDI11771.1"/>
    </source>
</evidence>
<gene>
    <name evidence="9" type="ORF">SAMN04487993_1001120</name>
</gene>
<feature type="transmembrane region" description="Helical" evidence="6">
    <location>
        <begin position="48"/>
        <end position="65"/>
    </location>
</feature>
<keyword evidence="3 6" id="KW-0812">Transmembrane</keyword>
<keyword evidence="10" id="KW-1185">Reference proteome</keyword>
<protein>
    <submittedName>
        <fullName evidence="9">Uncharacterized membrane protein</fullName>
    </submittedName>
</protein>
<dbReference type="InterPro" id="IPR037185">
    <property type="entry name" value="EmrE-like"/>
</dbReference>
<feature type="transmembrane region" description="Helical" evidence="6">
    <location>
        <begin position="267"/>
        <end position="285"/>
    </location>
</feature>
<evidence type="ECO:0000256" key="4">
    <source>
        <dbReference type="ARBA" id="ARBA00022989"/>
    </source>
</evidence>
<comment type="similarity">
    <text evidence="2">Belongs to the drug/metabolite transporter (DMT) superfamily. 10 TMS drug/metabolite exporter (DME) (TC 2.A.7.3) family.</text>
</comment>
<proteinExistence type="inferred from homology"/>
<feature type="transmembrane region" description="Helical" evidence="6">
    <location>
        <begin position="104"/>
        <end position="122"/>
    </location>
</feature>
<evidence type="ECO:0000256" key="7">
    <source>
        <dbReference type="SAM" id="SignalP"/>
    </source>
</evidence>
<keyword evidence="4 6" id="KW-1133">Transmembrane helix</keyword>
<dbReference type="Proteomes" id="UP000199093">
    <property type="component" value="Unassembled WGS sequence"/>
</dbReference>
<comment type="subcellular location">
    <subcellularLocation>
        <location evidence="1">Membrane</location>
        <topology evidence="1">Multi-pass membrane protein</topology>
    </subcellularLocation>
</comment>
<dbReference type="SUPFAM" id="SSF103481">
    <property type="entry name" value="Multidrug resistance efflux transporter EmrE"/>
    <property type="match status" value="2"/>
</dbReference>
<feature type="transmembrane region" description="Helical" evidence="6">
    <location>
        <begin position="77"/>
        <end position="98"/>
    </location>
</feature>
<feature type="transmembrane region" description="Helical" evidence="6">
    <location>
        <begin position="241"/>
        <end position="261"/>
    </location>
</feature>
<feature type="domain" description="EamA" evidence="8">
    <location>
        <begin position="11"/>
        <end position="145"/>
    </location>
</feature>
<feature type="transmembrane region" description="Helical" evidence="6">
    <location>
        <begin position="157"/>
        <end position="173"/>
    </location>
</feature>